<evidence type="ECO:0000256" key="4">
    <source>
        <dbReference type="SAM" id="SignalP"/>
    </source>
</evidence>
<keyword evidence="3" id="KW-0813">Transport</keyword>
<dbReference type="GO" id="GO:0006865">
    <property type="term" value="P:amino acid transport"/>
    <property type="evidence" value="ECO:0007669"/>
    <property type="project" value="UniProtKB-KW"/>
</dbReference>
<evidence type="ECO:0000256" key="2">
    <source>
        <dbReference type="ARBA" id="ARBA00022729"/>
    </source>
</evidence>
<reference evidence="6 7" key="1">
    <citation type="submission" date="2018-03" db="EMBL/GenBank/DDBJ databases">
        <authorList>
            <person name="Keele B.F."/>
        </authorList>
    </citation>
    <scope>NUCLEOTIDE SEQUENCE [LARGE SCALE GENOMIC DNA]</scope>
    <source>
        <strain evidence="6 7">CECT 8811</strain>
    </source>
</reference>
<dbReference type="Pfam" id="PF13458">
    <property type="entry name" value="Peripla_BP_6"/>
    <property type="match status" value="1"/>
</dbReference>
<accession>A0A2R8AJV0</accession>
<dbReference type="InterPro" id="IPR028082">
    <property type="entry name" value="Peripla_BP_I"/>
</dbReference>
<evidence type="ECO:0000256" key="3">
    <source>
        <dbReference type="ARBA" id="ARBA00022970"/>
    </source>
</evidence>
<evidence type="ECO:0000313" key="7">
    <source>
        <dbReference type="Proteomes" id="UP000244911"/>
    </source>
</evidence>
<dbReference type="EMBL" id="OMOI01000001">
    <property type="protein sequence ID" value="SPF76332.1"/>
    <property type="molecule type" value="Genomic_DNA"/>
</dbReference>
<dbReference type="PANTHER" id="PTHR30483:SF6">
    <property type="entry name" value="PERIPLASMIC BINDING PROTEIN OF ABC TRANSPORTER FOR NATURAL AMINO ACIDS"/>
    <property type="match status" value="1"/>
</dbReference>
<comment type="similarity">
    <text evidence="1">Belongs to the leucine-binding protein family.</text>
</comment>
<dbReference type="SUPFAM" id="SSF53822">
    <property type="entry name" value="Periplasmic binding protein-like I"/>
    <property type="match status" value="1"/>
</dbReference>
<evidence type="ECO:0000313" key="6">
    <source>
        <dbReference type="EMBL" id="SPF76332.1"/>
    </source>
</evidence>
<dbReference type="OrthoDB" id="7337537at2"/>
<gene>
    <name evidence="6" type="ORF">ALP8811_01336</name>
</gene>
<dbReference type="InterPro" id="IPR051010">
    <property type="entry name" value="BCAA_transport"/>
</dbReference>
<dbReference type="CDD" id="cd06346">
    <property type="entry name" value="PBP1_ABC_ligand_binding-like"/>
    <property type="match status" value="1"/>
</dbReference>
<dbReference type="Gene3D" id="3.40.50.2300">
    <property type="match status" value="2"/>
</dbReference>
<name>A0A2R8AJV0_9RHOB</name>
<evidence type="ECO:0000256" key="1">
    <source>
        <dbReference type="ARBA" id="ARBA00010062"/>
    </source>
</evidence>
<protein>
    <submittedName>
        <fullName evidence="6">Leu/Ile/Val-binding protein</fullName>
    </submittedName>
</protein>
<keyword evidence="2 4" id="KW-0732">Signal</keyword>
<feature type="chain" id="PRO_5015336404" evidence="4">
    <location>
        <begin position="21"/>
        <end position="395"/>
    </location>
</feature>
<feature type="signal peptide" evidence="4">
    <location>
        <begin position="1"/>
        <end position="20"/>
    </location>
</feature>
<dbReference type="InterPro" id="IPR028081">
    <property type="entry name" value="Leu-bd"/>
</dbReference>
<proteinExistence type="inferred from homology"/>
<feature type="domain" description="Leucine-binding protein" evidence="5">
    <location>
        <begin position="25"/>
        <end position="328"/>
    </location>
</feature>
<sequence length="395" mass="39609">MKRLLMATAATALVGGVAYADDHAIKLGTILGYTGPIESLTPHMAGGAELAMEEVSASGLLLGGKAVVSVRADSTCVDSAAATAAAERLITGDGVKGLMGPDCSGVTGAVLANVALPNGIVMISPSATSPGLSTAEDNGLFFRTAPSDARQSDVMANILKENGVGSVAVTYTNNDYGKGMADAFKAAFEAAGGEVTIVASHEDGKADYTAEVGALASAGGDVLVVAGYVDQGGAGIVRGALDTGAFDTFHFPDGMIGSNLEANFGSEIDGSTGQVPGTDSPGAATFAEMVGDKFDVTSPYTGESYDAAALIMLAMQAAGSAEPGDYASKVEMVANAPGEKIYPGELAKGLQILADGGEIDYVGATAVELVDGGEAAGSYREIKIEGGKMMTVQYR</sequence>
<dbReference type="Proteomes" id="UP000244911">
    <property type="component" value="Unassembled WGS sequence"/>
</dbReference>
<dbReference type="PANTHER" id="PTHR30483">
    <property type="entry name" value="LEUCINE-SPECIFIC-BINDING PROTEIN"/>
    <property type="match status" value="1"/>
</dbReference>
<dbReference type="RefSeq" id="WP_108856347.1">
    <property type="nucleotide sequence ID" value="NZ_OMOI01000001.1"/>
</dbReference>
<keyword evidence="7" id="KW-1185">Reference proteome</keyword>
<keyword evidence="3" id="KW-0029">Amino-acid transport</keyword>
<organism evidence="6 7">
    <name type="scientific">Aliiroseovarius pelagivivens</name>
    <dbReference type="NCBI Taxonomy" id="1639690"/>
    <lineage>
        <taxon>Bacteria</taxon>
        <taxon>Pseudomonadati</taxon>
        <taxon>Pseudomonadota</taxon>
        <taxon>Alphaproteobacteria</taxon>
        <taxon>Rhodobacterales</taxon>
        <taxon>Paracoccaceae</taxon>
        <taxon>Aliiroseovarius</taxon>
    </lineage>
</organism>
<dbReference type="AlphaFoldDB" id="A0A2R8AJV0"/>
<evidence type="ECO:0000259" key="5">
    <source>
        <dbReference type="Pfam" id="PF13458"/>
    </source>
</evidence>